<dbReference type="AlphaFoldDB" id="A0A8K0IUY9"/>
<evidence type="ECO:0000313" key="2">
    <source>
        <dbReference type="EMBL" id="KAG1368129.1"/>
    </source>
</evidence>
<proteinExistence type="predicted"/>
<protein>
    <submittedName>
        <fullName evidence="2">Uncharacterized protein</fullName>
    </submittedName>
</protein>
<dbReference type="EMBL" id="CM017885">
    <property type="protein sequence ID" value="KAG1368129.1"/>
    <property type="molecule type" value="Genomic_DNA"/>
</dbReference>
<feature type="region of interest" description="Disordered" evidence="1">
    <location>
        <begin position="77"/>
        <end position="124"/>
    </location>
</feature>
<keyword evidence="3" id="KW-1185">Reference proteome</keyword>
<organism evidence="2 3">
    <name type="scientific">Cocos nucifera</name>
    <name type="common">Coconut palm</name>
    <dbReference type="NCBI Taxonomy" id="13894"/>
    <lineage>
        <taxon>Eukaryota</taxon>
        <taxon>Viridiplantae</taxon>
        <taxon>Streptophyta</taxon>
        <taxon>Embryophyta</taxon>
        <taxon>Tracheophyta</taxon>
        <taxon>Spermatophyta</taxon>
        <taxon>Magnoliopsida</taxon>
        <taxon>Liliopsida</taxon>
        <taxon>Arecaceae</taxon>
        <taxon>Arecoideae</taxon>
        <taxon>Cocoseae</taxon>
        <taxon>Attaleinae</taxon>
        <taxon>Cocos</taxon>
    </lineage>
</organism>
<evidence type="ECO:0000313" key="3">
    <source>
        <dbReference type="Proteomes" id="UP000797356"/>
    </source>
</evidence>
<feature type="region of interest" description="Disordered" evidence="1">
    <location>
        <begin position="1"/>
        <end position="21"/>
    </location>
</feature>
<comment type="caution">
    <text evidence="2">The sequence shown here is derived from an EMBL/GenBank/DDBJ whole genome shotgun (WGS) entry which is preliminary data.</text>
</comment>
<reference evidence="2" key="2">
    <citation type="submission" date="2019-07" db="EMBL/GenBank/DDBJ databases">
        <authorList>
            <person name="Yang Y."/>
            <person name="Bocs S."/>
            <person name="Baudouin L."/>
        </authorList>
    </citation>
    <scope>NUCLEOTIDE SEQUENCE</scope>
    <source>
        <tissue evidence="2">Spear leaf of Hainan Tall coconut</tissue>
    </source>
</reference>
<accession>A0A8K0IUY9</accession>
<sequence length="124" mass="13383">MGTRPTRRLPSPPPPLPPPRATRSRCAHTAAECAASACVLCFCCPLSVLWCCVKLPLKLAFRAARRLSHSSACCCGGGGGPGHRLASSSSFSDIDFDADRSPPERRSRCPREDRSSRRRNSSKS</sequence>
<feature type="compositionally biased region" description="Basic and acidic residues" evidence="1">
    <location>
        <begin position="97"/>
        <end position="115"/>
    </location>
</feature>
<name>A0A8K0IUY9_COCNU</name>
<reference evidence="2" key="1">
    <citation type="journal article" date="2017" name="Gigascience">
        <title>The genome draft of coconut (Cocos nucifera).</title>
        <authorList>
            <person name="Xiao Y."/>
            <person name="Xu P."/>
            <person name="Fan H."/>
            <person name="Baudouin L."/>
            <person name="Xia W."/>
            <person name="Bocs S."/>
            <person name="Xu J."/>
            <person name="Li Q."/>
            <person name="Guo A."/>
            <person name="Zhou L."/>
            <person name="Li J."/>
            <person name="Wu Y."/>
            <person name="Ma Z."/>
            <person name="Armero A."/>
            <person name="Issali A.E."/>
            <person name="Liu N."/>
            <person name="Peng M."/>
            <person name="Yang Y."/>
        </authorList>
    </citation>
    <scope>NUCLEOTIDE SEQUENCE</scope>
    <source>
        <tissue evidence="2">Spear leaf of Hainan Tall coconut</tissue>
    </source>
</reference>
<feature type="compositionally biased region" description="Pro residues" evidence="1">
    <location>
        <begin position="10"/>
        <end position="20"/>
    </location>
</feature>
<gene>
    <name evidence="2" type="ORF">COCNU_14G005970</name>
</gene>
<evidence type="ECO:0000256" key="1">
    <source>
        <dbReference type="SAM" id="MobiDB-lite"/>
    </source>
</evidence>
<dbReference type="Proteomes" id="UP000797356">
    <property type="component" value="Chromosome 14"/>
</dbReference>
<dbReference type="OrthoDB" id="1730397at2759"/>